<dbReference type="SUPFAM" id="SSF48371">
    <property type="entry name" value="ARM repeat"/>
    <property type="match status" value="1"/>
</dbReference>
<keyword evidence="3" id="KW-0597">Phosphoprotein</keyword>
<dbReference type="Proteomes" id="UP000095767">
    <property type="component" value="Unassembled WGS sequence"/>
</dbReference>
<evidence type="ECO:0000259" key="8">
    <source>
        <dbReference type="Pfam" id="PF24713"/>
    </source>
</evidence>
<evidence type="ECO:0000256" key="7">
    <source>
        <dbReference type="SAM" id="MobiDB-lite"/>
    </source>
</evidence>
<comment type="subcellular location">
    <subcellularLocation>
        <location evidence="1">Cytoplasm</location>
        <location evidence="1">Cytoskeleton</location>
    </subcellularLocation>
</comment>
<feature type="domain" description="TORTIFOLIA1/TORL1-2 C-terminal" evidence="8">
    <location>
        <begin position="862"/>
        <end position="924"/>
    </location>
</feature>
<feature type="region of interest" description="Disordered" evidence="7">
    <location>
        <begin position="597"/>
        <end position="621"/>
    </location>
</feature>
<dbReference type="Gene3D" id="1.25.10.10">
    <property type="entry name" value="Leucine-rich Repeat Variant"/>
    <property type="match status" value="2"/>
</dbReference>
<keyword evidence="5" id="KW-0175">Coiled coil</keyword>
<feature type="domain" description="TORTIFOLIA1/TORL1-2 C-terminal" evidence="8">
    <location>
        <begin position="778"/>
        <end position="857"/>
    </location>
</feature>
<feature type="region of interest" description="Disordered" evidence="7">
    <location>
        <begin position="353"/>
        <end position="398"/>
    </location>
</feature>
<evidence type="ECO:0000256" key="5">
    <source>
        <dbReference type="ARBA" id="ARBA00023054"/>
    </source>
</evidence>
<evidence type="ECO:0000313" key="11">
    <source>
        <dbReference type="Proteomes" id="UP000095767"/>
    </source>
</evidence>
<feature type="compositionally biased region" description="Basic and acidic residues" evidence="7">
    <location>
        <begin position="492"/>
        <end position="519"/>
    </location>
</feature>
<dbReference type="InterPro" id="IPR016024">
    <property type="entry name" value="ARM-type_fold"/>
</dbReference>
<evidence type="ECO:0000256" key="6">
    <source>
        <dbReference type="ARBA" id="ARBA00023212"/>
    </source>
</evidence>
<feature type="region of interest" description="Disordered" evidence="7">
    <location>
        <begin position="445"/>
        <end position="474"/>
    </location>
</feature>
<accession>A0A1E5WIM6</accession>
<reference evidence="10 11" key="1">
    <citation type="submission" date="2016-09" db="EMBL/GenBank/DDBJ databases">
        <title>The draft genome of Dichanthelium oligosanthes: A C3 panicoid grass species.</title>
        <authorList>
            <person name="Studer A.J."/>
            <person name="Schnable J.C."/>
            <person name="Brutnell T.P."/>
        </authorList>
    </citation>
    <scope>NUCLEOTIDE SEQUENCE [LARGE SCALE GENOMIC DNA]</scope>
    <source>
        <strain evidence="11">cv. Kellogg 1175</strain>
        <tissue evidence="10">Leaf</tissue>
    </source>
</reference>
<evidence type="ECO:0000259" key="9">
    <source>
        <dbReference type="Pfam" id="PF24714"/>
    </source>
</evidence>
<dbReference type="EMBL" id="LWDX02006119">
    <property type="protein sequence ID" value="OEL37257.1"/>
    <property type="molecule type" value="Genomic_DNA"/>
</dbReference>
<dbReference type="OrthoDB" id="298726at2759"/>
<dbReference type="InterPro" id="IPR011989">
    <property type="entry name" value="ARM-like"/>
</dbReference>
<dbReference type="FunFam" id="1.25.10.10:FF:000224">
    <property type="entry name" value="Microtubule-associated protein TORTIFOLIA1"/>
    <property type="match status" value="1"/>
</dbReference>
<feature type="compositionally biased region" description="Basic and acidic residues" evidence="7">
    <location>
        <begin position="353"/>
        <end position="381"/>
    </location>
</feature>
<dbReference type="GO" id="GO:0010031">
    <property type="term" value="P:circumnutation"/>
    <property type="evidence" value="ECO:0007669"/>
    <property type="project" value="TreeGrafter"/>
</dbReference>
<feature type="compositionally biased region" description="Polar residues" evidence="7">
    <location>
        <begin position="465"/>
        <end position="474"/>
    </location>
</feature>
<dbReference type="InterPro" id="IPR033337">
    <property type="entry name" value="TORTIFOLIA1/SINE1-2"/>
</dbReference>
<dbReference type="GO" id="GO:0008017">
    <property type="term" value="F:microtubule binding"/>
    <property type="evidence" value="ECO:0007669"/>
    <property type="project" value="InterPro"/>
</dbReference>
<keyword evidence="11" id="KW-1185">Reference proteome</keyword>
<name>A0A1E5WIM6_9POAL</name>
<feature type="region of interest" description="Disordered" evidence="7">
    <location>
        <begin position="492"/>
        <end position="533"/>
    </location>
</feature>
<dbReference type="PANTHER" id="PTHR31355">
    <property type="entry name" value="MICROTUBULE-ASSOCIATED PROTEIN TORTIFOLIA1"/>
    <property type="match status" value="1"/>
</dbReference>
<protein>
    <submittedName>
        <fullName evidence="10">Microtubule-associated protein TORTIFOLIA1</fullName>
    </submittedName>
</protein>
<keyword evidence="4" id="KW-0677">Repeat</keyword>
<sequence>MATALSKSAVKSHPRSPTTAQPPPPPNPGAAASAGGVAPAPSSGAAAAGATPSKNAAMAELKSRVLAALAKLSDRDTHHIAVEDLDRIIRAPPSPDAVPMLLNALASDSPGLASPARRESLRLLATLCAAHPDAAAPHLHKALAHLARRLKDPASDTSVRDACRDAAGQLAAVYLRPLAASGVAEAGNATVTLFVKPLFEVMGEQSKAVQGGAAACLARTVEGAGPGPGVIGMFGKLGPRICKLLGGQGVQAKAALLGVMGSLAQVGAISSQNMQQTLQSIRDCLENSDWATRKAAADTLCVLATHSGHLIGDGTAPTIAALEACRFDKVRPVRDSMIDAVQLWKKLTGEDANDCRNKESADGEGKLDSKRSMQRSGKSESFEDSSPDSPSNNGKGSSIAEKAAVLLKKRPTLIDRELNPEFFQKLETRKTGGLAVEVVVPRKTLQSHLRSEEEPEEDGDHVGPANSNGSAEEEANLTQMRVSSNFQNIREKWASQRGNRNKDAKARTSDVEDRGEPSAKDSSAATMNIPGEGPFINNKTNWLAIQRQLSHLERQQTSLMNMLQDFMGGSHDSMVTLENRVRGLERVVEEMAREISLSSGRRGGGPALGFDSSPGRSSKYNGFHEYSNSKFGRSGDGRMGFAERYFSADGASGLRSPSWRPDSEQWDSYAYSGSRSGMNARRGLDSVSSDNRMPRNERSNDQAGPRRGWDKGQGPFRFGEGPSARSAWRASKDEATLEAIRVAGEDNGSSRAAARVAIPELDGEALNDDNQGDERGPLWDAWTRAMDAVHVDDMDSAYAEVLSTGDAELLVKLMEQTGPVVDQLSNEVANEVLHAVGQFLVEESFYDVALTWLQQVIYHISLQMCWLLQLTDLVMENGSDYLGIPLDAKQDLLLGLHEATAIELPDDWEGATPVQIMKQLASSWRIDLQQLIN</sequence>
<evidence type="ECO:0000256" key="2">
    <source>
        <dbReference type="ARBA" id="ARBA00022490"/>
    </source>
</evidence>
<organism evidence="10 11">
    <name type="scientific">Dichanthelium oligosanthes</name>
    <dbReference type="NCBI Taxonomy" id="888268"/>
    <lineage>
        <taxon>Eukaryota</taxon>
        <taxon>Viridiplantae</taxon>
        <taxon>Streptophyta</taxon>
        <taxon>Embryophyta</taxon>
        <taxon>Tracheophyta</taxon>
        <taxon>Spermatophyta</taxon>
        <taxon>Magnoliopsida</taxon>
        <taxon>Liliopsida</taxon>
        <taxon>Poales</taxon>
        <taxon>Poaceae</taxon>
        <taxon>PACMAD clade</taxon>
        <taxon>Panicoideae</taxon>
        <taxon>Panicodae</taxon>
        <taxon>Paniceae</taxon>
        <taxon>Dichantheliinae</taxon>
        <taxon>Dichanthelium</taxon>
    </lineage>
</organism>
<comment type="caution">
    <text evidence="10">The sequence shown here is derived from an EMBL/GenBank/DDBJ whole genome shotgun (WGS) entry which is preliminary data.</text>
</comment>
<evidence type="ECO:0000256" key="4">
    <source>
        <dbReference type="ARBA" id="ARBA00022737"/>
    </source>
</evidence>
<keyword evidence="2" id="KW-0963">Cytoplasm</keyword>
<dbReference type="InterPro" id="IPR057600">
    <property type="entry name" value="TORTIFOLIA1/SINE1-2_N"/>
</dbReference>
<dbReference type="GO" id="GO:0009826">
    <property type="term" value="P:unidimensional cell growth"/>
    <property type="evidence" value="ECO:0007669"/>
    <property type="project" value="TreeGrafter"/>
</dbReference>
<dbReference type="AlphaFoldDB" id="A0A1E5WIM6"/>
<evidence type="ECO:0000256" key="3">
    <source>
        <dbReference type="ARBA" id="ARBA00022553"/>
    </source>
</evidence>
<dbReference type="STRING" id="888268.A0A1E5WIM6"/>
<keyword evidence="6" id="KW-0206">Cytoskeleton</keyword>
<gene>
    <name evidence="10" type="ORF">BAE44_0001724</name>
</gene>
<feature type="region of interest" description="Disordered" evidence="7">
    <location>
        <begin position="1"/>
        <end position="49"/>
    </location>
</feature>
<proteinExistence type="predicted"/>
<feature type="compositionally biased region" description="Low complexity" evidence="7">
    <location>
        <begin position="387"/>
        <end position="398"/>
    </location>
</feature>
<dbReference type="InterPro" id="IPR057599">
    <property type="entry name" value="TORTIFOLIA1/TORL1-2_C"/>
</dbReference>
<feature type="region of interest" description="Disordered" evidence="7">
    <location>
        <begin position="670"/>
        <end position="730"/>
    </location>
</feature>
<feature type="domain" description="TORTIFOLIA1/SINE1-2 N-terminal" evidence="9">
    <location>
        <begin position="60"/>
        <end position="346"/>
    </location>
</feature>
<evidence type="ECO:0000256" key="1">
    <source>
        <dbReference type="ARBA" id="ARBA00004245"/>
    </source>
</evidence>
<feature type="compositionally biased region" description="Low complexity" evidence="7">
    <location>
        <begin position="29"/>
        <end position="49"/>
    </location>
</feature>
<dbReference type="GO" id="GO:0010005">
    <property type="term" value="C:cortical microtubule, transverse to long axis"/>
    <property type="evidence" value="ECO:0007669"/>
    <property type="project" value="TreeGrafter"/>
</dbReference>
<dbReference type="FunFam" id="1.25.10.10:FF:000339">
    <property type="entry name" value="Microtubule-associated protein TORTIFOLIA1"/>
    <property type="match status" value="1"/>
</dbReference>
<dbReference type="PANTHER" id="PTHR31355:SF7">
    <property type="entry name" value="MICROTUBULE-ASSOCIATED PROTEIN TORTIFOLIA1"/>
    <property type="match status" value="1"/>
</dbReference>
<evidence type="ECO:0000313" key="10">
    <source>
        <dbReference type="EMBL" id="OEL37257.1"/>
    </source>
</evidence>
<dbReference type="Pfam" id="PF24714">
    <property type="entry name" value="TOR1L1_N"/>
    <property type="match status" value="1"/>
</dbReference>
<dbReference type="Pfam" id="PF24713">
    <property type="entry name" value="TOR1L1_C"/>
    <property type="match status" value="2"/>
</dbReference>